<dbReference type="GO" id="GO:0110001">
    <property type="term" value="C:toxin-antitoxin complex"/>
    <property type="evidence" value="ECO:0007669"/>
    <property type="project" value="InterPro"/>
</dbReference>
<evidence type="ECO:0000256" key="5">
    <source>
        <dbReference type="ARBA" id="ARBA00022801"/>
    </source>
</evidence>
<accession>A0A290ZE65</accession>
<dbReference type="InterPro" id="IPR051813">
    <property type="entry name" value="HepT_RNase_toxin"/>
</dbReference>
<keyword evidence="3" id="KW-0540">Nuclease</keyword>
<dbReference type="GO" id="GO:0016787">
    <property type="term" value="F:hydrolase activity"/>
    <property type="evidence" value="ECO:0007669"/>
    <property type="project" value="UniProtKB-KW"/>
</dbReference>
<keyword evidence="8" id="KW-1185">Reference proteome</keyword>
<dbReference type="GO" id="GO:0004540">
    <property type="term" value="F:RNA nuclease activity"/>
    <property type="evidence" value="ECO:0007669"/>
    <property type="project" value="InterPro"/>
</dbReference>
<dbReference type="InterPro" id="IPR037038">
    <property type="entry name" value="HepT-like_sf"/>
</dbReference>
<evidence type="ECO:0000256" key="4">
    <source>
        <dbReference type="ARBA" id="ARBA00022741"/>
    </source>
</evidence>
<sequence length="115" mass="12838">MPRDPRTYLWDARQAVGLLRRFGAGKAFADYQDDPMLRSAVERQFEIVGEALNQLRKLDAELAARIPDVNRIVAFRNILIHGYASVDDALVWQTLTDKVPVLETALDDLLDGAGG</sequence>
<dbReference type="RefSeq" id="WP_096497030.1">
    <property type="nucleotide sequence ID" value="NZ_CP023445.1"/>
</dbReference>
<evidence type="ECO:0000256" key="1">
    <source>
        <dbReference type="ARBA" id="ARBA00022553"/>
    </source>
</evidence>
<gene>
    <name evidence="7" type="ORF">CNX65_31765</name>
</gene>
<dbReference type="AlphaFoldDB" id="A0A290ZE65"/>
<comment type="similarity">
    <text evidence="6">Belongs to the HepT RNase toxin family.</text>
</comment>
<keyword evidence="1" id="KW-0597">Phosphoprotein</keyword>
<dbReference type="EMBL" id="CP023445">
    <property type="protein sequence ID" value="ATE57318.1"/>
    <property type="molecule type" value="Genomic_DNA"/>
</dbReference>
<dbReference type="InterPro" id="IPR008201">
    <property type="entry name" value="HepT-like"/>
</dbReference>
<reference evidence="7" key="1">
    <citation type="submission" date="2017-09" db="EMBL/GenBank/DDBJ databases">
        <title>Complete Genome Sequence of ansamitocin-producing Bacterium Actinosynnema pretiosum X47.</title>
        <authorList>
            <person name="Cao G."/>
            <person name="Zong G."/>
            <person name="Zhong C."/>
            <person name="Fu J."/>
        </authorList>
    </citation>
    <scope>NUCLEOTIDE SEQUENCE [LARGE SCALE GENOMIC DNA]</scope>
    <source>
        <strain evidence="7">X47</strain>
    </source>
</reference>
<dbReference type="PANTHER" id="PTHR34139:SF1">
    <property type="entry name" value="RNASE MJ1380-RELATED"/>
    <property type="match status" value="1"/>
</dbReference>
<evidence type="ECO:0008006" key="9">
    <source>
        <dbReference type="Google" id="ProtNLM"/>
    </source>
</evidence>
<dbReference type="GO" id="GO:0000166">
    <property type="term" value="F:nucleotide binding"/>
    <property type="evidence" value="ECO:0007669"/>
    <property type="project" value="UniProtKB-KW"/>
</dbReference>
<dbReference type="PANTHER" id="PTHR34139">
    <property type="entry name" value="UPF0331 PROTEIN MJ0127"/>
    <property type="match status" value="1"/>
</dbReference>
<dbReference type="KEGG" id="apre:CNX65_31765"/>
<keyword evidence="4" id="KW-0547">Nucleotide-binding</keyword>
<evidence type="ECO:0000313" key="8">
    <source>
        <dbReference type="Proteomes" id="UP000218505"/>
    </source>
</evidence>
<name>A0A290ZE65_9PSEU</name>
<keyword evidence="2" id="KW-1277">Toxin-antitoxin system</keyword>
<evidence type="ECO:0000256" key="3">
    <source>
        <dbReference type="ARBA" id="ARBA00022722"/>
    </source>
</evidence>
<protein>
    <recommendedName>
        <fullName evidence="9">DUF86 domain-containing protein</fullName>
    </recommendedName>
</protein>
<proteinExistence type="inferred from homology"/>
<evidence type="ECO:0000256" key="6">
    <source>
        <dbReference type="ARBA" id="ARBA00024207"/>
    </source>
</evidence>
<evidence type="ECO:0000313" key="7">
    <source>
        <dbReference type="EMBL" id="ATE57318.1"/>
    </source>
</evidence>
<dbReference type="Proteomes" id="UP000218505">
    <property type="component" value="Chromosome"/>
</dbReference>
<dbReference type="Pfam" id="PF01934">
    <property type="entry name" value="HepT-like"/>
    <property type="match status" value="1"/>
</dbReference>
<organism evidence="7 8">
    <name type="scientific">Actinosynnema pretiosum</name>
    <dbReference type="NCBI Taxonomy" id="42197"/>
    <lineage>
        <taxon>Bacteria</taxon>
        <taxon>Bacillati</taxon>
        <taxon>Actinomycetota</taxon>
        <taxon>Actinomycetes</taxon>
        <taxon>Pseudonocardiales</taxon>
        <taxon>Pseudonocardiaceae</taxon>
        <taxon>Actinosynnema</taxon>
    </lineage>
</organism>
<keyword evidence="5" id="KW-0378">Hydrolase</keyword>
<dbReference type="Gene3D" id="1.20.120.580">
    <property type="entry name" value="bsu32300-like"/>
    <property type="match status" value="1"/>
</dbReference>
<evidence type="ECO:0000256" key="2">
    <source>
        <dbReference type="ARBA" id="ARBA00022649"/>
    </source>
</evidence>